<dbReference type="PANTHER" id="PTHR34390">
    <property type="entry name" value="UPF0442 PROTEIN YJJB-RELATED"/>
    <property type="match status" value="1"/>
</dbReference>
<dbReference type="InterPro" id="IPR024528">
    <property type="entry name" value="ThrE_2"/>
</dbReference>
<keyword evidence="2" id="KW-1003">Cell membrane</keyword>
<gene>
    <name evidence="10" type="ORF">IAC13_10475</name>
</gene>
<dbReference type="InterPro" id="IPR050539">
    <property type="entry name" value="ThrE_Dicarb/AminoAcid_Exp"/>
</dbReference>
<evidence type="ECO:0000259" key="9">
    <source>
        <dbReference type="Pfam" id="PF12821"/>
    </source>
</evidence>
<evidence type="ECO:0000256" key="8">
    <source>
        <dbReference type="SAM" id="Phobius"/>
    </source>
</evidence>
<comment type="subcellular location">
    <subcellularLocation>
        <location evidence="1">Cell membrane</location>
        <topology evidence="1">Multi-pass membrane protein</topology>
    </subcellularLocation>
</comment>
<evidence type="ECO:0000256" key="2">
    <source>
        <dbReference type="ARBA" id="ARBA00022475"/>
    </source>
</evidence>
<accession>A0A9D9N8Q1</accession>
<feature type="transmembrane region" description="Helical" evidence="8">
    <location>
        <begin position="36"/>
        <end position="63"/>
    </location>
</feature>
<feature type="transmembrane region" description="Helical" evidence="8">
    <location>
        <begin position="112"/>
        <end position="131"/>
    </location>
</feature>
<dbReference type="AlphaFoldDB" id="A0A9D9N8Q1"/>
<feature type="transmembrane region" description="Helical" evidence="8">
    <location>
        <begin position="75"/>
        <end position="100"/>
    </location>
</feature>
<evidence type="ECO:0000256" key="4">
    <source>
        <dbReference type="ARBA" id="ARBA00022692"/>
    </source>
</evidence>
<evidence type="ECO:0000313" key="11">
    <source>
        <dbReference type="Proteomes" id="UP000823618"/>
    </source>
</evidence>
<evidence type="ECO:0000313" key="10">
    <source>
        <dbReference type="EMBL" id="MBO8464344.1"/>
    </source>
</evidence>
<evidence type="ECO:0000256" key="1">
    <source>
        <dbReference type="ARBA" id="ARBA00004651"/>
    </source>
</evidence>
<dbReference type="PANTHER" id="PTHR34390:SF1">
    <property type="entry name" value="SUCCINATE TRANSPORTER SUBUNIT YJJB-RELATED"/>
    <property type="match status" value="1"/>
</dbReference>
<keyword evidence="6 8" id="KW-0472">Membrane</keyword>
<comment type="similarity">
    <text evidence="7">Belongs to the ThrE exporter (TC 2.A.79) family.</text>
</comment>
<name>A0A9D9N8Q1_9FIRM</name>
<feature type="domain" description="Threonine/Serine exporter ThrE" evidence="9">
    <location>
        <begin position="4"/>
        <end position="128"/>
    </location>
</feature>
<comment type="caution">
    <text evidence="10">The sequence shown here is derived from an EMBL/GenBank/DDBJ whole genome shotgun (WGS) entry which is preliminary data.</text>
</comment>
<evidence type="ECO:0000256" key="3">
    <source>
        <dbReference type="ARBA" id="ARBA00022519"/>
    </source>
</evidence>
<sequence>MIMQVIGATIGTMAFSLLYGVPKQYYPCCGLVGGAGWLIYLLTKPIIGTALGAFCSTVFLVLLSRIFAVKKQCPVTIFLIAGIFPLVPGAGICMTSYYVVVNDIRQAFTTGFMAMKIAVSIVLGIVIVFGMPQKWFQRLGNISLRRKEKEFT</sequence>
<proteinExistence type="inferred from homology"/>
<dbReference type="Proteomes" id="UP000823618">
    <property type="component" value="Unassembled WGS sequence"/>
</dbReference>
<reference evidence="10" key="1">
    <citation type="submission" date="2020-10" db="EMBL/GenBank/DDBJ databases">
        <authorList>
            <person name="Gilroy R."/>
        </authorList>
    </citation>
    <scope>NUCLEOTIDE SEQUENCE</scope>
    <source>
        <strain evidence="10">E3-2379</strain>
    </source>
</reference>
<dbReference type="GO" id="GO:0005886">
    <property type="term" value="C:plasma membrane"/>
    <property type="evidence" value="ECO:0007669"/>
    <property type="project" value="UniProtKB-SubCell"/>
</dbReference>
<dbReference type="Pfam" id="PF12821">
    <property type="entry name" value="ThrE_2"/>
    <property type="match status" value="1"/>
</dbReference>
<reference evidence="10" key="2">
    <citation type="journal article" date="2021" name="PeerJ">
        <title>Extensive microbial diversity within the chicken gut microbiome revealed by metagenomics and culture.</title>
        <authorList>
            <person name="Gilroy R."/>
            <person name="Ravi A."/>
            <person name="Getino M."/>
            <person name="Pursley I."/>
            <person name="Horton D.L."/>
            <person name="Alikhan N.F."/>
            <person name="Baker D."/>
            <person name="Gharbi K."/>
            <person name="Hall N."/>
            <person name="Watson M."/>
            <person name="Adriaenssens E.M."/>
            <person name="Foster-Nyarko E."/>
            <person name="Jarju S."/>
            <person name="Secka A."/>
            <person name="Antonio M."/>
            <person name="Oren A."/>
            <person name="Chaudhuri R.R."/>
            <person name="La Ragione R."/>
            <person name="Hildebrand F."/>
            <person name="Pallen M.J."/>
        </authorList>
    </citation>
    <scope>NUCLEOTIDE SEQUENCE</scope>
    <source>
        <strain evidence="10">E3-2379</strain>
    </source>
</reference>
<evidence type="ECO:0000256" key="5">
    <source>
        <dbReference type="ARBA" id="ARBA00022989"/>
    </source>
</evidence>
<evidence type="ECO:0000256" key="6">
    <source>
        <dbReference type="ARBA" id="ARBA00023136"/>
    </source>
</evidence>
<dbReference type="GO" id="GO:0015744">
    <property type="term" value="P:succinate transport"/>
    <property type="evidence" value="ECO:0007669"/>
    <property type="project" value="TreeGrafter"/>
</dbReference>
<keyword evidence="5 8" id="KW-1133">Transmembrane helix</keyword>
<keyword evidence="3" id="KW-0997">Cell inner membrane</keyword>
<protein>
    <submittedName>
        <fullName evidence="10">Threonine/serine exporter family protein</fullName>
    </submittedName>
</protein>
<evidence type="ECO:0000256" key="7">
    <source>
        <dbReference type="ARBA" id="ARBA00034125"/>
    </source>
</evidence>
<organism evidence="10 11">
    <name type="scientific">Candidatus Scybalomonas excrementavium</name>
    <dbReference type="NCBI Taxonomy" id="2840943"/>
    <lineage>
        <taxon>Bacteria</taxon>
        <taxon>Bacillati</taxon>
        <taxon>Bacillota</taxon>
        <taxon>Clostridia</taxon>
        <taxon>Lachnospirales</taxon>
        <taxon>Lachnospiraceae</taxon>
        <taxon>Lachnospiraceae incertae sedis</taxon>
        <taxon>Candidatus Scybalomonas</taxon>
    </lineage>
</organism>
<keyword evidence="4 8" id="KW-0812">Transmembrane</keyword>
<dbReference type="EMBL" id="JADIML010000301">
    <property type="protein sequence ID" value="MBO8464344.1"/>
    <property type="molecule type" value="Genomic_DNA"/>
</dbReference>